<dbReference type="SUPFAM" id="SSF48452">
    <property type="entry name" value="TPR-like"/>
    <property type="match status" value="1"/>
</dbReference>
<evidence type="ECO:0008006" key="4">
    <source>
        <dbReference type="Google" id="ProtNLM"/>
    </source>
</evidence>
<dbReference type="STRING" id="1121898.GCA_000422725_03461"/>
<keyword evidence="1" id="KW-0732">Signal</keyword>
<feature type="signal peptide" evidence="1">
    <location>
        <begin position="1"/>
        <end position="18"/>
    </location>
</feature>
<dbReference type="RefSeq" id="WP_026991429.1">
    <property type="nucleotide sequence ID" value="NZ_AUGP01000029.1"/>
</dbReference>
<dbReference type="Proteomes" id="UP000030111">
    <property type="component" value="Unassembled WGS sequence"/>
</dbReference>
<dbReference type="eggNOG" id="COG0457">
    <property type="taxonomic scope" value="Bacteria"/>
</dbReference>
<feature type="chain" id="PRO_5001992554" description="Tetratricopeptide repeat protein" evidence="1">
    <location>
        <begin position="19"/>
        <end position="158"/>
    </location>
</feature>
<reference evidence="2 3" key="1">
    <citation type="submission" date="2013-09" db="EMBL/GenBank/DDBJ databases">
        <authorList>
            <person name="Zeng Z."/>
            <person name="Chen C."/>
        </authorList>
    </citation>
    <scope>NUCLEOTIDE SEQUENCE [LARGE SCALE GENOMIC DNA]</scope>
    <source>
        <strain evidence="2 3">WB 4.1-42</strain>
    </source>
</reference>
<keyword evidence="3" id="KW-1185">Reference proteome</keyword>
<organism evidence="2 3">
    <name type="scientific">Flavobacterium subsaxonicum WB 4.1-42 = DSM 21790</name>
    <dbReference type="NCBI Taxonomy" id="1121898"/>
    <lineage>
        <taxon>Bacteria</taxon>
        <taxon>Pseudomonadati</taxon>
        <taxon>Bacteroidota</taxon>
        <taxon>Flavobacteriia</taxon>
        <taxon>Flavobacteriales</taxon>
        <taxon>Flavobacteriaceae</taxon>
        <taxon>Flavobacterium</taxon>
    </lineage>
</organism>
<proteinExistence type="predicted"/>
<comment type="caution">
    <text evidence="2">The sequence shown here is derived from an EMBL/GenBank/DDBJ whole genome shotgun (WGS) entry which is preliminary data.</text>
</comment>
<dbReference type="OrthoDB" id="965869at2"/>
<dbReference type="EMBL" id="JRLY01000009">
    <property type="protein sequence ID" value="KGO92538.1"/>
    <property type="molecule type" value="Genomic_DNA"/>
</dbReference>
<evidence type="ECO:0000313" key="3">
    <source>
        <dbReference type="Proteomes" id="UP000030111"/>
    </source>
</evidence>
<gene>
    <name evidence="2" type="ORF">Q766_12210</name>
</gene>
<dbReference type="InterPro" id="IPR011990">
    <property type="entry name" value="TPR-like_helical_dom_sf"/>
</dbReference>
<evidence type="ECO:0000256" key="1">
    <source>
        <dbReference type="SAM" id="SignalP"/>
    </source>
</evidence>
<dbReference type="Gene3D" id="1.25.40.10">
    <property type="entry name" value="Tetratricopeptide repeat domain"/>
    <property type="match status" value="1"/>
</dbReference>
<dbReference type="AlphaFoldDB" id="A0A0A2MM19"/>
<name>A0A0A2MM19_9FLAO</name>
<accession>A0A0A2MM19</accession>
<evidence type="ECO:0000313" key="2">
    <source>
        <dbReference type="EMBL" id="KGO92538.1"/>
    </source>
</evidence>
<protein>
    <recommendedName>
        <fullName evidence="4">Tetratricopeptide repeat protein</fullName>
    </recommendedName>
</protein>
<sequence>MQNLLLSLLLCFTLTGYAQQKVKKVQPKPAPATAVVTEEEKTYRKLIMIADDLSAKKQFTLAAGFFTKALAYNIEVPETTLKRAMAYFYALDYTNAIPDFTTVLDTTTEPANIYFLRGISKLNSPDKTGACDDLTKAKELGKTFEDPTTLTKFCSTKQ</sequence>